<keyword evidence="5 11" id="KW-0418">Kinase</keyword>
<comment type="catalytic activity">
    <reaction evidence="7">
        <text>L-threonyl-[protein] + ATP = O-phospho-L-threonyl-[protein] + ADP + H(+)</text>
        <dbReference type="Rhea" id="RHEA:46608"/>
        <dbReference type="Rhea" id="RHEA-COMP:11060"/>
        <dbReference type="Rhea" id="RHEA-COMP:11605"/>
        <dbReference type="ChEBI" id="CHEBI:15378"/>
        <dbReference type="ChEBI" id="CHEBI:30013"/>
        <dbReference type="ChEBI" id="CHEBI:30616"/>
        <dbReference type="ChEBI" id="CHEBI:61977"/>
        <dbReference type="ChEBI" id="CHEBI:456216"/>
        <dbReference type="EC" id="2.7.11.1"/>
    </reaction>
</comment>
<organism evidence="11 12">
    <name type="scientific">Hondaea fermentalgiana</name>
    <dbReference type="NCBI Taxonomy" id="2315210"/>
    <lineage>
        <taxon>Eukaryota</taxon>
        <taxon>Sar</taxon>
        <taxon>Stramenopiles</taxon>
        <taxon>Bigyra</taxon>
        <taxon>Labyrinthulomycetes</taxon>
        <taxon>Thraustochytrida</taxon>
        <taxon>Thraustochytriidae</taxon>
        <taxon>Hondaea</taxon>
    </lineage>
</organism>
<comment type="catalytic activity">
    <reaction evidence="8">
        <text>L-seryl-[protein] + ATP = O-phospho-L-seryl-[protein] + ADP + H(+)</text>
        <dbReference type="Rhea" id="RHEA:17989"/>
        <dbReference type="Rhea" id="RHEA-COMP:9863"/>
        <dbReference type="Rhea" id="RHEA-COMP:11604"/>
        <dbReference type="ChEBI" id="CHEBI:15378"/>
        <dbReference type="ChEBI" id="CHEBI:29999"/>
        <dbReference type="ChEBI" id="CHEBI:30616"/>
        <dbReference type="ChEBI" id="CHEBI:83421"/>
        <dbReference type="ChEBI" id="CHEBI:456216"/>
        <dbReference type="EC" id="2.7.11.1"/>
    </reaction>
</comment>
<feature type="compositionally biased region" description="Acidic residues" evidence="9">
    <location>
        <begin position="830"/>
        <end position="840"/>
    </location>
</feature>
<dbReference type="PANTHER" id="PTHR24356:SF1">
    <property type="entry name" value="SERINE_THREONINE-PROTEIN KINASE GREATWALL"/>
    <property type="match status" value="1"/>
</dbReference>
<evidence type="ECO:0000256" key="9">
    <source>
        <dbReference type="SAM" id="MobiDB-lite"/>
    </source>
</evidence>
<evidence type="ECO:0000256" key="4">
    <source>
        <dbReference type="ARBA" id="ARBA00022741"/>
    </source>
</evidence>
<evidence type="ECO:0000256" key="2">
    <source>
        <dbReference type="ARBA" id="ARBA00022527"/>
    </source>
</evidence>
<dbReference type="InterPro" id="IPR000719">
    <property type="entry name" value="Prot_kinase_dom"/>
</dbReference>
<feature type="compositionally biased region" description="Acidic residues" evidence="9">
    <location>
        <begin position="944"/>
        <end position="978"/>
    </location>
</feature>
<feature type="compositionally biased region" description="Polar residues" evidence="9">
    <location>
        <begin position="777"/>
        <end position="788"/>
    </location>
</feature>
<dbReference type="PROSITE" id="PS50011">
    <property type="entry name" value="PROTEIN_KINASE_DOM"/>
    <property type="match status" value="1"/>
</dbReference>
<feature type="region of interest" description="Disordered" evidence="9">
    <location>
        <begin position="166"/>
        <end position="190"/>
    </location>
</feature>
<evidence type="ECO:0000256" key="6">
    <source>
        <dbReference type="ARBA" id="ARBA00022840"/>
    </source>
</evidence>
<evidence type="ECO:0000259" key="10">
    <source>
        <dbReference type="PROSITE" id="PS50011"/>
    </source>
</evidence>
<dbReference type="InParanoid" id="A0A2R5GVY1"/>
<dbReference type="EMBL" id="BEYU01000196">
    <property type="protein sequence ID" value="GBG34489.1"/>
    <property type="molecule type" value="Genomic_DNA"/>
</dbReference>
<feature type="compositionally biased region" description="Pro residues" evidence="9">
    <location>
        <begin position="599"/>
        <end position="608"/>
    </location>
</feature>
<dbReference type="OrthoDB" id="162894at2759"/>
<name>A0A2R5GVY1_9STRA</name>
<gene>
    <name evidence="11" type="ORF">FCC1311_107132</name>
</gene>
<evidence type="ECO:0000256" key="7">
    <source>
        <dbReference type="ARBA" id="ARBA00047899"/>
    </source>
</evidence>
<dbReference type="GO" id="GO:0004674">
    <property type="term" value="F:protein serine/threonine kinase activity"/>
    <property type="evidence" value="ECO:0007669"/>
    <property type="project" value="UniProtKB-KW"/>
</dbReference>
<evidence type="ECO:0000256" key="3">
    <source>
        <dbReference type="ARBA" id="ARBA00022679"/>
    </source>
</evidence>
<dbReference type="Gene3D" id="1.10.510.10">
    <property type="entry name" value="Transferase(Phosphotransferase) domain 1"/>
    <property type="match status" value="2"/>
</dbReference>
<protein>
    <recommendedName>
        <fullName evidence="1">non-specific serine/threonine protein kinase</fullName>
        <ecNumber evidence="1">2.7.11.1</ecNumber>
    </recommendedName>
</protein>
<comment type="caution">
    <text evidence="11">The sequence shown here is derived from an EMBL/GenBank/DDBJ whole genome shotgun (WGS) entry which is preliminary data.</text>
</comment>
<feature type="region of interest" description="Disordered" evidence="9">
    <location>
        <begin position="1"/>
        <end position="46"/>
    </location>
</feature>
<feature type="compositionally biased region" description="Basic and acidic residues" evidence="9">
    <location>
        <begin position="1"/>
        <end position="14"/>
    </location>
</feature>
<dbReference type="PROSITE" id="PS00108">
    <property type="entry name" value="PROTEIN_KINASE_ST"/>
    <property type="match status" value="1"/>
</dbReference>
<sequence length="978" mass="107676">MQAARGDRDGDLPERPFLAEVNLPAALRTPEPRANAREGNCSTPDSHEFGFSEQASWFGSPEPSILRRRSHFGVAPGSTSKTGGLHGVELSPAGRALLRGATPKMKVHTVRRRQQRSDRLFVTGDPEDLRHILRDAHILNDARERAKRRADQSLRKVLCELRETMASGASAKPSSYRTTTATTTPSPVDLEQRHEARERILDLGDRFLHASVLEDDDQHHAKLVDIVEELLHLRTFENKFCTLVLFAISPYSRRALAIEALNDEDHAQAHESPRNLSEAYFAALDQIAEGVDLLLRARADDAGDELEAADRQRLLAQAQERLASILDSLGKAPAYGSLKALAVEALDAAIAQSASAQTPRSRQQLSKIPKRPKKPSPKEFDFTKVISRGSVGRVFLAIKRGTGDVYAVKVMDKAEVVRKNLAARIVAERNVMARADCPFVVKLFFSFETRTRLFLAMEFVQGGDILALLNTYGVIPEGAVRWYASEIVVALKYLHERLNVCHRDLKPDNILIGRDGHVKLTDFGLSHIGIVQGLDASVADVATPNQSDSSLSVTSSPARDFENKGVASAQTRHRLAASTPALLKSRVGAEASETRSPLVQPPSNVPPTPRDDAAASTRRRLMRSQVGTPDYMAPEILLGTGHGFACDWWSLGIIIYEMLFGMPPFNDETPQRIFHNILSGKLPPEEERAPATASEIAWDLIYGLLQTSAADRLGSQGAWELQQHPFFEGVSWASLESGDLPSTDEAVPFVPAVVSEMDTKYFESASPAAPSIPASPQTHSFSQHSPGQKGQPAGLLVEDETLDMLNSDDIEEDLGPETAEFGRKPPPLYFDDDEEEENGLEGDVPHVDDDDDDVNEDNRGDATCSKVREEDFHQHESRCKKVNESSEGGCRVNKMGGLGANNQRETVENHVKKLPEHESIFPEIDFSCSQLSNLQKLNMAAVENDGDDASDIDVDDSENEDKEQDEDDERSGNAEEFE</sequence>
<dbReference type="InterPro" id="IPR050236">
    <property type="entry name" value="Ser_Thr_kinase_AGC"/>
</dbReference>
<evidence type="ECO:0000256" key="1">
    <source>
        <dbReference type="ARBA" id="ARBA00012513"/>
    </source>
</evidence>
<feature type="region of interest" description="Disordered" evidence="9">
    <location>
        <begin position="872"/>
        <end position="904"/>
    </location>
</feature>
<dbReference type="CDD" id="cd05579">
    <property type="entry name" value="STKc_MAST_like"/>
    <property type="match status" value="1"/>
</dbReference>
<feature type="region of interest" description="Disordered" evidence="9">
    <location>
        <begin position="545"/>
        <end position="573"/>
    </location>
</feature>
<feature type="compositionally biased region" description="Basic and acidic residues" evidence="9">
    <location>
        <begin position="872"/>
        <end position="884"/>
    </location>
</feature>
<dbReference type="Proteomes" id="UP000241890">
    <property type="component" value="Unassembled WGS sequence"/>
</dbReference>
<keyword evidence="12" id="KW-1185">Reference proteome</keyword>
<feature type="region of interest" description="Disordered" evidence="9">
    <location>
        <begin position="586"/>
        <end position="619"/>
    </location>
</feature>
<evidence type="ECO:0000313" key="12">
    <source>
        <dbReference type="Proteomes" id="UP000241890"/>
    </source>
</evidence>
<feature type="region of interest" description="Disordered" evidence="9">
    <location>
        <begin position="765"/>
        <end position="793"/>
    </location>
</feature>
<evidence type="ECO:0000256" key="8">
    <source>
        <dbReference type="ARBA" id="ARBA00048679"/>
    </source>
</evidence>
<keyword evidence="4" id="KW-0547">Nucleotide-binding</keyword>
<keyword evidence="3" id="KW-0808">Transferase</keyword>
<dbReference type="Gene3D" id="3.30.200.20">
    <property type="entry name" value="Phosphorylase Kinase, domain 1"/>
    <property type="match status" value="2"/>
</dbReference>
<feature type="compositionally biased region" description="Low complexity" evidence="9">
    <location>
        <begin position="765"/>
        <end position="776"/>
    </location>
</feature>
<feature type="region of interest" description="Disordered" evidence="9">
    <location>
        <begin position="939"/>
        <end position="978"/>
    </location>
</feature>
<dbReference type="AlphaFoldDB" id="A0A2R5GVY1"/>
<feature type="region of interest" description="Disordered" evidence="9">
    <location>
        <begin position="812"/>
        <end position="859"/>
    </location>
</feature>
<accession>A0A2R5GVY1</accession>
<keyword evidence="2" id="KW-0723">Serine/threonine-protein kinase</keyword>
<evidence type="ECO:0000313" key="11">
    <source>
        <dbReference type="EMBL" id="GBG34489.1"/>
    </source>
</evidence>
<feature type="region of interest" description="Disordered" evidence="9">
    <location>
        <begin position="354"/>
        <end position="379"/>
    </location>
</feature>
<proteinExistence type="predicted"/>
<dbReference type="PANTHER" id="PTHR24356">
    <property type="entry name" value="SERINE/THREONINE-PROTEIN KINASE"/>
    <property type="match status" value="1"/>
</dbReference>
<dbReference type="Pfam" id="PF00069">
    <property type="entry name" value="Pkinase"/>
    <property type="match status" value="2"/>
</dbReference>
<keyword evidence="6" id="KW-0067">ATP-binding</keyword>
<dbReference type="GO" id="GO:0005524">
    <property type="term" value="F:ATP binding"/>
    <property type="evidence" value="ECO:0007669"/>
    <property type="project" value="UniProtKB-KW"/>
</dbReference>
<dbReference type="SUPFAM" id="SSF56112">
    <property type="entry name" value="Protein kinase-like (PK-like)"/>
    <property type="match status" value="1"/>
</dbReference>
<feature type="compositionally biased region" description="Polar residues" evidence="9">
    <location>
        <begin position="545"/>
        <end position="557"/>
    </location>
</feature>
<dbReference type="EC" id="2.7.11.1" evidence="1"/>
<feature type="domain" description="Protein kinase" evidence="10">
    <location>
        <begin position="380"/>
        <end position="727"/>
    </location>
</feature>
<dbReference type="SMART" id="SM00220">
    <property type="entry name" value="S_TKc"/>
    <property type="match status" value="1"/>
</dbReference>
<dbReference type="InterPro" id="IPR011009">
    <property type="entry name" value="Kinase-like_dom_sf"/>
</dbReference>
<reference evidence="11 12" key="1">
    <citation type="submission" date="2017-12" db="EMBL/GenBank/DDBJ databases">
        <title>Sequencing, de novo assembly and annotation of complete genome of a new Thraustochytrid species, strain FCC1311.</title>
        <authorList>
            <person name="Sedici K."/>
            <person name="Godart F."/>
            <person name="Aiese Cigliano R."/>
            <person name="Sanseverino W."/>
            <person name="Barakat M."/>
            <person name="Ortet P."/>
            <person name="Marechal E."/>
            <person name="Cagnac O."/>
            <person name="Amato A."/>
        </authorList>
    </citation>
    <scope>NUCLEOTIDE SEQUENCE [LARGE SCALE GENOMIC DNA]</scope>
</reference>
<dbReference type="GO" id="GO:0035556">
    <property type="term" value="P:intracellular signal transduction"/>
    <property type="evidence" value="ECO:0007669"/>
    <property type="project" value="TreeGrafter"/>
</dbReference>
<dbReference type="InterPro" id="IPR008271">
    <property type="entry name" value="Ser/Thr_kinase_AS"/>
</dbReference>
<evidence type="ECO:0000256" key="5">
    <source>
        <dbReference type="ARBA" id="ARBA00022777"/>
    </source>
</evidence>